<sequence>MKKRKIISLYWLRLGSDKSQM</sequence>
<proteinExistence type="predicted"/>
<accession>A0A2P2JXY8</accession>
<dbReference type="EMBL" id="GGEC01017850">
    <property type="protein sequence ID" value="MBW98333.1"/>
    <property type="molecule type" value="Transcribed_RNA"/>
</dbReference>
<reference evidence="1" key="1">
    <citation type="submission" date="2018-02" db="EMBL/GenBank/DDBJ databases">
        <title>Rhizophora mucronata_Transcriptome.</title>
        <authorList>
            <person name="Meera S.P."/>
            <person name="Sreeshan A."/>
            <person name="Augustine A."/>
        </authorList>
    </citation>
    <scope>NUCLEOTIDE SEQUENCE</scope>
    <source>
        <tissue evidence="1">Leaf</tissue>
    </source>
</reference>
<protein>
    <submittedName>
        <fullName evidence="1">Uncharacterized protein</fullName>
    </submittedName>
</protein>
<name>A0A2P2JXY8_RHIMU</name>
<dbReference type="AlphaFoldDB" id="A0A2P2JXY8"/>
<evidence type="ECO:0000313" key="1">
    <source>
        <dbReference type="EMBL" id="MBW98333.1"/>
    </source>
</evidence>
<organism evidence="1">
    <name type="scientific">Rhizophora mucronata</name>
    <name type="common">Asiatic mangrove</name>
    <dbReference type="NCBI Taxonomy" id="61149"/>
    <lineage>
        <taxon>Eukaryota</taxon>
        <taxon>Viridiplantae</taxon>
        <taxon>Streptophyta</taxon>
        <taxon>Embryophyta</taxon>
        <taxon>Tracheophyta</taxon>
        <taxon>Spermatophyta</taxon>
        <taxon>Magnoliopsida</taxon>
        <taxon>eudicotyledons</taxon>
        <taxon>Gunneridae</taxon>
        <taxon>Pentapetalae</taxon>
        <taxon>rosids</taxon>
        <taxon>fabids</taxon>
        <taxon>Malpighiales</taxon>
        <taxon>Rhizophoraceae</taxon>
        <taxon>Rhizophora</taxon>
    </lineage>
</organism>